<feature type="domain" description="DUF4939" evidence="1">
    <location>
        <begin position="47"/>
        <end position="90"/>
    </location>
</feature>
<protein>
    <recommendedName>
        <fullName evidence="1">DUF4939 domain-containing protein</fullName>
    </recommendedName>
</protein>
<name>A0A803KB03_XENTR</name>
<dbReference type="Pfam" id="PF16297">
    <property type="entry name" value="DUF4939"/>
    <property type="match status" value="1"/>
</dbReference>
<dbReference type="InterPro" id="IPR032549">
    <property type="entry name" value="DUF4939"/>
</dbReference>
<accession>A0A803KB03</accession>
<organism evidence="2">
    <name type="scientific">Xenopus tropicalis</name>
    <name type="common">Western clawed frog</name>
    <name type="synonym">Silurana tropicalis</name>
    <dbReference type="NCBI Taxonomy" id="8364"/>
    <lineage>
        <taxon>Eukaryota</taxon>
        <taxon>Metazoa</taxon>
        <taxon>Chordata</taxon>
        <taxon>Craniata</taxon>
        <taxon>Vertebrata</taxon>
        <taxon>Euteleostomi</taxon>
        <taxon>Amphibia</taxon>
        <taxon>Batrachia</taxon>
        <taxon>Anura</taxon>
        <taxon>Pipoidea</taxon>
        <taxon>Pipidae</taxon>
        <taxon>Xenopodinae</taxon>
        <taxon>Xenopus</taxon>
        <taxon>Silurana</taxon>
    </lineage>
</organism>
<evidence type="ECO:0000313" key="2">
    <source>
        <dbReference type="Ensembl" id="ENSXETP00000117562"/>
    </source>
</evidence>
<reference evidence="2" key="2">
    <citation type="submission" date="2021-03" db="UniProtKB">
        <authorList>
            <consortium name="Ensembl"/>
        </authorList>
    </citation>
    <scope>IDENTIFICATION</scope>
</reference>
<dbReference type="GeneTree" id="ENSGT01120000272103"/>
<dbReference type="InParanoid" id="A0A803KB03"/>
<evidence type="ECO:0000259" key="1">
    <source>
        <dbReference type="Pfam" id="PF16297"/>
    </source>
</evidence>
<dbReference type="Ensembl" id="ENSXETT00000119631">
    <property type="protein sequence ID" value="ENSXETP00000117562"/>
    <property type="gene ID" value="ENSXETG00000042565"/>
</dbReference>
<dbReference type="AlphaFoldDB" id="A0A803KB03"/>
<proteinExistence type="predicted"/>
<reference evidence="2" key="1">
    <citation type="journal article" date="2010" name="Science">
        <title>The genome of the Western clawed frog Xenopus tropicalis.</title>
        <authorList>
            <person name="Hellsten U."/>
            <person name="Harland R.M."/>
            <person name="Gilchrist M.J."/>
            <person name="Hendrix D."/>
            <person name="Jurka J."/>
            <person name="Kapitonov V."/>
            <person name="Ovcharenko I."/>
            <person name="Putnam N.H."/>
            <person name="Shu S."/>
            <person name="Taher L."/>
            <person name="Blitz I.L."/>
            <person name="Blumberg B."/>
            <person name="Dichmann D.S."/>
            <person name="Dubchak I."/>
            <person name="Amaya E."/>
            <person name="Detter J.C."/>
            <person name="Fletcher R."/>
            <person name="Gerhard D.S."/>
            <person name="Goodstein D."/>
            <person name="Graves T."/>
            <person name="Grigoriev I.V."/>
            <person name="Grimwood J."/>
            <person name="Kawashima T."/>
            <person name="Lindquist E."/>
            <person name="Lucas S.M."/>
            <person name="Mead P.E."/>
            <person name="Mitros T."/>
            <person name="Ogino H."/>
            <person name="Ohta Y."/>
            <person name="Poliakov A.V."/>
            <person name="Pollet N."/>
            <person name="Robert J."/>
            <person name="Salamov A."/>
            <person name="Sater A.K."/>
            <person name="Schmutz J."/>
            <person name="Terry A."/>
            <person name="Vize P.D."/>
            <person name="Warren W.C."/>
            <person name="Wells D."/>
            <person name="Wills A."/>
            <person name="Wilson R.K."/>
            <person name="Zimmerman L.B."/>
            <person name="Zorn A.M."/>
            <person name="Grainger R."/>
            <person name="Grammer T."/>
            <person name="Khokha M.K."/>
            <person name="Richardson P.M."/>
            <person name="Rokhsar D.S."/>
        </authorList>
    </citation>
    <scope>NUCLEOTIDE SEQUENCE [LARGE SCALE GENOMIC DNA]</scope>
    <source>
        <strain evidence="2">Nigerian</strain>
    </source>
</reference>
<sequence length="91" mass="10231">PQPFAWTEYHVLLADSPLPTAMAKEPLISPPPCYNGDHQTSRGFLSHYASEQAKVRYVISMLTGKALEWASPLWENNSPLINEAKAFLQNF</sequence>